<gene>
    <name evidence="2" type="ORF">Ahy_B03g068162</name>
</gene>
<keyword evidence="3" id="KW-1185">Reference proteome</keyword>
<feature type="region of interest" description="Disordered" evidence="1">
    <location>
        <begin position="123"/>
        <end position="143"/>
    </location>
</feature>
<dbReference type="Pfam" id="PF14009">
    <property type="entry name" value="PADRE"/>
    <property type="match status" value="1"/>
</dbReference>
<dbReference type="Proteomes" id="UP000289738">
    <property type="component" value="Chromosome B03"/>
</dbReference>
<accession>A0A445A973</accession>
<dbReference type="EMBL" id="SDMP01000013">
    <property type="protein sequence ID" value="RYR22872.1"/>
    <property type="molecule type" value="Genomic_DNA"/>
</dbReference>
<reference evidence="2 3" key="1">
    <citation type="submission" date="2019-01" db="EMBL/GenBank/DDBJ databases">
        <title>Sequencing of cultivated peanut Arachis hypogaea provides insights into genome evolution and oil improvement.</title>
        <authorList>
            <person name="Chen X."/>
        </authorList>
    </citation>
    <scope>NUCLEOTIDE SEQUENCE [LARGE SCALE GENOMIC DNA]</scope>
    <source>
        <strain evidence="3">cv. Fuhuasheng</strain>
        <tissue evidence="2">Leaves</tissue>
    </source>
</reference>
<organism evidence="2 3">
    <name type="scientific">Arachis hypogaea</name>
    <name type="common">Peanut</name>
    <dbReference type="NCBI Taxonomy" id="3818"/>
    <lineage>
        <taxon>Eukaryota</taxon>
        <taxon>Viridiplantae</taxon>
        <taxon>Streptophyta</taxon>
        <taxon>Embryophyta</taxon>
        <taxon>Tracheophyta</taxon>
        <taxon>Spermatophyta</taxon>
        <taxon>Magnoliopsida</taxon>
        <taxon>eudicotyledons</taxon>
        <taxon>Gunneridae</taxon>
        <taxon>Pentapetalae</taxon>
        <taxon>rosids</taxon>
        <taxon>fabids</taxon>
        <taxon>Fabales</taxon>
        <taxon>Fabaceae</taxon>
        <taxon>Papilionoideae</taxon>
        <taxon>50 kb inversion clade</taxon>
        <taxon>dalbergioids sensu lato</taxon>
        <taxon>Dalbergieae</taxon>
        <taxon>Pterocarpus clade</taxon>
        <taxon>Arachis</taxon>
    </lineage>
</organism>
<dbReference type="PANTHER" id="PTHR33052">
    <property type="entry name" value="DUF4228 DOMAIN PROTEIN-RELATED"/>
    <property type="match status" value="1"/>
</dbReference>
<evidence type="ECO:0000313" key="2">
    <source>
        <dbReference type="EMBL" id="RYR22872.1"/>
    </source>
</evidence>
<dbReference type="InterPro" id="IPR025322">
    <property type="entry name" value="PADRE_dom"/>
</dbReference>
<sequence length="143" mass="15766">MGTCASIQGSSKKGANFTSWESCVNIVHLDGTLQQLKKPLKAWHVLSLNPNCFICSSESINVGSTMKAVDPSEELHLDHIYFIVPTIRSRVPLSMQDLGQLAFKANAALAHSSSNNNIFKPCNNKVPLSRRKKPQRTHPILIT</sequence>
<protein>
    <submittedName>
        <fullName evidence="2">Uncharacterized protein</fullName>
    </submittedName>
</protein>
<evidence type="ECO:0000313" key="3">
    <source>
        <dbReference type="Proteomes" id="UP000289738"/>
    </source>
</evidence>
<dbReference type="AlphaFoldDB" id="A0A445A973"/>
<comment type="caution">
    <text evidence="2">The sequence shown here is derived from an EMBL/GenBank/DDBJ whole genome shotgun (WGS) entry which is preliminary data.</text>
</comment>
<name>A0A445A973_ARAHY</name>
<dbReference type="STRING" id="3818.A0A445A973"/>
<dbReference type="Gramene" id="arahy.Tifrunner.gnm2.ann2.Ah13g078200.1">
    <property type="protein sequence ID" value="arahy.Tifrunner.gnm2.ann2.Ah13g078200.1-CDS-1"/>
    <property type="gene ID" value="arahy.Tifrunner.gnm2.ann2.Ah13g078200"/>
</dbReference>
<evidence type="ECO:0000256" key="1">
    <source>
        <dbReference type="SAM" id="MobiDB-lite"/>
    </source>
</evidence>
<dbReference type="OrthoDB" id="1919386at2759"/>
<proteinExistence type="predicted"/>